<evidence type="ECO:0000313" key="25">
    <source>
        <dbReference type="Proteomes" id="UP000295252"/>
    </source>
</evidence>
<feature type="domain" description="Protein kinase" evidence="23">
    <location>
        <begin position="505"/>
        <end position="790"/>
    </location>
</feature>
<evidence type="ECO:0000256" key="12">
    <source>
        <dbReference type="ARBA" id="ARBA00022741"/>
    </source>
</evidence>
<evidence type="ECO:0000256" key="21">
    <source>
        <dbReference type="PROSITE-ProRule" id="PRU10141"/>
    </source>
</evidence>
<keyword evidence="8" id="KW-0808">Transferase</keyword>
<keyword evidence="10" id="KW-0732">Signal</keyword>
<evidence type="ECO:0000256" key="5">
    <source>
        <dbReference type="ARBA" id="ARBA00022527"/>
    </source>
</evidence>
<keyword evidence="17" id="KW-0675">Receptor</keyword>
<dbReference type="InterPro" id="IPR051809">
    <property type="entry name" value="Plant_receptor-like_S/T_kinase"/>
</dbReference>
<organism evidence="24 25">
    <name type="scientific">Coffea canephora</name>
    <name type="common">Robusta coffee</name>
    <dbReference type="NCBI Taxonomy" id="49390"/>
    <lineage>
        <taxon>Eukaryota</taxon>
        <taxon>Viridiplantae</taxon>
        <taxon>Streptophyta</taxon>
        <taxon>Embryophyta</taxon>
        <taxon>Tracheophyta</taxon>
        <taxon>Spermatophyta</taxon>
        <taxon>Magnoliopsida</taxon>
        <taxon>eudicotyledons</taxon>
        <taxon>Gunneridae</taxon>
        <taxon>Pentapetalae</taxon>
        <taxon>asterids</taxon>
        <taxon>lamiids</taxon>
        <taxon>Gentianales</taxon>
        <taxon>Rubiaceae</taxon>
        <taxon>Ixoroideae</taxon>
        <taxon>Gardenieae complex</taxon>
        <taxon>Bertiereae - Coffeeae clade</taxon>
        <taxon>Coffeeae</taxon>
        <taxon>Coffea</taxon>
    </lineage>
</organism>
<dbReference type="PANTHER" id="PTHR27008:SF499">
    <property type="entry name" value="OS06G0581500 PROTEIN"/>
    <property type="match status" value="1"/>
</dbReference>
<evidence type="ECO:0000256" key="14">
    <source>
        <dbReference type="ARBA" id="ARBA00022840"/>
    </source>
</evidence>
<dbReference type="OMA" id="PANRWEM"/>
<dbReference type="Gene3D" id="1.10.510.10">
    <property type="entry name" value="Transferase(Phosphotransferase) domain 1"/>
    <property type="match status" value="1"/>
</dbReference>
<dbReference type="Gene3D" id="3.80.10.10">
    <property type="entry name" value="Ribonuclease Inhibitor"/>
    <property type="match status" value="2"/>
</dbReference>
<dbReference type="SMART" id="SM00220">
    <property type="entry name" value="S_TKc"/>
    <property type="match status" value="1"/>
</dbReference>
<evidence type="ECO:0000256" key="17">
    <source>
        <dbReference type="ARBA" id="ARBA00023170"/>
    </source>
</evidence>
<dbReference type="PANTHER" id="PTHR27008">
    <property type="entry name" value="OS04G0122200 PROTEIN"/>
    <property type="match status" value="1"/>
</dbReference>
<evidence type="ECO:0000256" key="8">
    <source>
        <dbReference type="ARBA" id="ARBA00022679"/>
    </source>
</evidence>
<dbReference type="InterPro" id="IPR008271">
    <property type="entry name" value="Ser/Thr_kinase_AS"/>
</dbReference>
<dbReference type="InterPro" id="IPR017441">
    <property type="entry name" value="Protein_kinase_ATP_BS"/>
</dbReference>
<evidence type="ECO:0000256" key="19">
    <source>
        <dbReference type="ARBA" id="ARBA00047899"/>
    </source>
</evidence>
<comment type="catalytic activity">
    <reaction evidence="19">
        <text>L-threonyl-[protein] + ATP = O-phospho-L-threonyl-[protein] + ADP + H(+)</text>
        <dbReference type="Rhea" id="RHEA:46608"/>
        <dbReference type="Rhea" id="RHEA-COMP:11060"/>
        <dbReference type="Rhea" id="RHEA-COMP:11605"/>
        <dbReference type="ChEBI" id="CHEBI:15378"/>
        <dbReference type="ChEBI" id="CHEBI:30013"/>
        <dbReference type="ChEBI" id="CHEBI:30616"/>
        <dbReference type="ChEBI" id="CHEBI:61977"/>
        <dbReference type="ChEBI" id="CHEBI:456216"/>
        <dbReference type="EC" id="2.7.11.1"/>
    </reaction>
</comment>
<dbReference type="Pfam" id="PF13855">
    <property type="entry name" value="LRR_8"/>
    <property type="match status" value="2"/>
</dbReference>
<evidence type="ECO:0000256" key="16">
    <source>
        <dbReference type="ARBA" id="ARBA00023136"/>
    </source>
</evidence>
<dbReference type="PROSITE" id="PS00108">
    <property type="entry name" value="PROTEIN_KINASE_ST"/>
    <property type="match status" value="1"/>
</dbReference>
<dbReference type="SUPFAM" id="SSF56112">
    <property type="entry name" value="Protein kinase-like (PK-like)"/>
    <property type="match status" value="1"/>
</dbReference>
<dbReference type="Proteomes" id="UP000295252">
    <property type="component" value="Chromosome X"/>
</dbReference>
<dbReference type="GO" id="GO:0005524">
    <property type="term" value="F:ATP binding"/>
    <property type="evidence" value="ECO:0007669"/>
    <property type="project" value="UniProtKB-UniRule"/>
</dbReference>
<keyword evidence="16 22" id="KW-0472">Membrane</keyword>
<feature type="transmembrane region" description="Helical" evidence="22">
    <location>
        <begin position="444"/>
        <end position="468"/>
    </location>
</feature>
<dbReference type="GO" id="GO:0051707">
    <property type="term" value="P:response to other organism"/>
    <property type="evidence" value="ECO:0007669"/>
    <property type="project" value="UniProtKB-ARBA"/>
</dbReference>
<dbReference type="InParanoid" id="A0A068VJS8"/>
<keyword evidence="13" id="KW-0418">Kinase</keyword>
<dbReference type="EC" id="2.7.11.1" evidence="3"/>
<dbReference type="GO" id="GO:0005886">
    <property type="term" value="C:plasma membrane"/>
    <property type="evidence" value="ECO:0007669"/>
    <property type="project" value="UniProtKB-SubCell"/>
</dbReference>
<sequence length="1048" mass="116172">MGLLKRLSFFSAAENKLSGMIPASIFNTSAIISFSVAANSFHGNLPTNIGLTLPNLQKLYLGGNKFYGNFPTSITNASGLDVLDLPRNNFKGQIPTNLGDLTQLKLLNLAANFFGNNSTGDLDFIASLTNCSNLRILSLSANTFGGNVPKVMANLSHQLTELYMGWNQLSGTIPEGFGHLVNLDILNLEANSLFGLIPRDFAKLQNLQLLSLDQNELSGQIIPSSIGNLSSLTSLSLALNNLEGNLPMEMGLLKRLSFFSAPENKLSGIIPASIFNSSAITVISVGGNSFHGSLPTNIGLTLPNLEALALVHLVNFSVSHNQFAGDIPISLADCSDLENLFMEANFFQGTIPPNLASWKSIQQLDLSSNNLTGPIPKELEKLHSLSHLNLSYNDIEGEIPNTAIFGNASQISLTGNKKLCGGIPELEFPPCPVIKGKNRGKLKVIILLSIALPATLLVVGALLLYFLVHRKRERRMVAGFSSMPLRIDELLRLSYHELHRATSGFSPDNLIGSGNFGAVYKGRLEKYGNKLVAVKVLDLQKNGASKSFKAECKALRNIRHRNLVSIVSYCSSIDSKGDEFKALVYEFMENGNLDLWLHPSETTDQATNSRSLNLLQKLNIAIDVASALQYLHDHCEAEIVHCDLKPSNILLDNDLVAHVGDFGLARLLPKPINTSSEQRTSSTIAIKGSIGYAAPEYGMGLAASTQGDVYSYGILLLEMIIGRRPTDTQLYRRYHHRQQHTINNEDTPKESQWTEDFFCFFGSHEFTFLLSMEDKETEFLCKLTANHLFLAQFEPLRATLRSLRVRSPELARLILQTIVAKGGRFDSVLWSHHSCPSPSLLAFLSTLELLQFNEPVLGLWSFDESSLKLRAEFLLYVQIVSYRVVESVKKHAEILDEENGKCLWVLDRISNVGLSRLRPDMTVVEGEEEREGVAESVEEIGEEEMMVLKREILENAEVFDVLCVNIEKQLGMIQKDDSGMAITLRTEGKRMEVEDRVFRLAQRCVQIVHLDAMKELLDKNELDGVVSHLKYLHLDFGVEDMDYRYVQL</sequence>
<protein>
    <recommendedName>
        <fullName evidence="3">non-specific serine/threonine protein kinase</fullName>
        <ecNumber evidence="3">2.7.11.1</ecNumber>
    </recommendedName>
</protein>
<comment type="catalytic activity">
    <reaction evidence="20">
        <text>L-seryl-[protein] + ATP = O-phospho-L-seryl-[protein] + ADP + H(+)</text>
        <dbReference type="Rhea" id="RHEA:17989"/>
        <dbReference type="Rhea" id="RHEA-COMP:9863"/>
        <dbReference type="Rhea" id="RHEA-COMP:11604"/>
        <dbReference type="ChEBI" id="CHEBI:15378"/>
        <dbReference type="ChEBI" id="CHEBI:29999"/>
        <dbReference type="ChEBI" id="CHEBI:30616"/>
        <dbReference type="ChEBI" id="CHEBI:83421"/>
        <dbReference type="ChEBI" id="CHEBI:456216"/>
        <dbReference type="EC" id="2.7.11.1"/>
    </reaction>
</comment>
<keyword evidence="18" id="KW-0325">Glycoprotein</keyword>
<evidence type="ECO:0000256" key="6">
    <source>
        <dbReference type="ARBA" id="ARBA00022553"/>
    </source>
</evidence>
<dbReference type="Pfam" id="PF07714">
    <property type="entry name" value="PK_Tyr_Ser-Thr"/>
    <property type="match status" value="1"/>
</dbReference>
<evidence type="ECO:0000256" key="15">
    <source>
        <dbReference type="ARBA" id="ARBA00022989"/>
    </source>
</evidence>
<dbReference type="STRING" id="49390.A0A068VJS8"/>
<dbReference type="InterPro" id="IPR032675">
    <property type="entry name" value="LRR_dom_sf"/>
</dbReference>
<dbReference type="GO" id="GO:0006952">
    <property type="term" value="P:defense response"/>
    <property type="evidence" value="ECO:0007669"/>
    <property type="project" value="UniProtKB-ARBA"/>
</dbReference>
<feature type="binding site" evidence="21">
    <location>
        <position position="535"/>
    </location>
    <ligand>
        <name>ATP</name>
        <dbReference type="ChEBI" id="CHEBI:30616"/>
    </ligand>
</feature>
<evidence type="ECO:0000256" key="7">
    <source>
        <dbReference type="ARBA" id="ARBA00022614"/>
    </source>
</evidence>
<dbReference type="AlphaFoldDB" id="A0A068VJS8"/>
<dbReference type="GO" id="GO:0004674">
    <property type="term" value="F:protein serine/threonine kinase activity"/>
    <property type="evidence" value="ECO:0007669"/>
    <property type="project" value="UniProtKB-KW"/>
</dbReference>
<dbReference type="PROSITE" id="PS00107">
    <property type="entry name" value="PROTEIN_KINASE_ATP"/>
    <property type="match status" value="1"/>
</dbReference>
<evidence type="ECO:0000313" key="24">
    <source>
        <dbReference type="EMBL" id="CDP19928.1"/>
    </source>
</evidence>
<name>A0A068VJS8_COFCA</name>
<keyword evidence="15 22" id="KW-1133">Transmembrane helix</keyword>
<keyword evidence="9 22" id="KW-0812">Transmembrane</keyword>
<dbReference type="FunFam" id="3.80.10.10:FF:000288">
    <property type="entry name" value="LRR receptor-like serine/threonine-protein kinase EFR"/>
    <property type="match status" value="1"/>
</dbReference>
<dbReference type="InterPro" id="IPR011009">
    <property type="entry name" value="Kinase-like_dom_sf"/>
</dbReference>
<dbReference type="Pfam" id="PF00560">
    <property type="entry name" value="LRR_1"/>
    <property type="match status" value="1"/>
</dbReference>
<keyword evidence="14 21" id="KW-0067">ATP-binding</keyword>
<proteinExistence type="predicted"/>
<evidence type="ECO:0000256" key="2">
    <source>
        <dbReference type="ARBA" id="ARBA00004479"/>
    </source>
</evidence>
<evidence type="ECO:0000256" key="4">
    <source>
        <dbReference type="ARBA" id="ARBA00022475"/>
    </source>
</evidence>
<gene>
    <name evidence="24" type="ORF">GSCOC_T00006910001</name>
</gene>
<keyword evidence="25" id="KW-1185">Reference proteome</keyword>
<dbReference type="Gramene" id="CDP19928">
    <property type="protein sequence ID" value="CDP19928"/>
    <property type="gene ID" value="GSCOC_T00006910001"/>
</dbReference>
<comment type="subcellular location">
    <subcellularLocation>
        <location evidence="1">Cell membrane</location>
        <topology evidence="1">Single-pass membrane protein</topology>
    </subcellularLocation>
    <subcellularLocation>
        <location evidence="2">Membrane</location>
        <topology evidence="2">Single-pass type I membrane protein</topology>
    </subcellularLocation>
</comment>
<dbReference type="PROSITE" id="PS50011">
    <property type="entry name" value="PROTEIN_KINASE_DOM"/>
    <property type="match status" value="1"/>
</dbReference>
<dbReference type="FunFam" id="1.10.510.10:FF:000358">
    <property type="entry name" value="Putative leucine-rich repeat receptor-like serine/threonine-protein kinase"/>
    <property type="match status" value="1"/>
</dbReference>
<dbReference type="InterPro" id="IPR001611">
    <property type="entry name" value="Leu-rich_rpt"/>
</dbReference>
<keyword evidence="11" id="KW-0677">Repeat</keyword>
<dbReference type="SUPFAM" id="SSF52058">
    <property type="entry name" value="L domain-like"/>
    <property type="match status" value="2"/>
</dbReference>
<evidence type="ECO:0000256" key="11">
    <source>
        <dbReference type="ARBA" id="ARBA00022737"/>
    </source>
</evidence>
<keyword evidence="4" id="KW-1003">Cell membrane</keyword>
<evidence type="ECO:0000256" key="10">
    <source>
        <dbReference type="ARBA" id="ARBA00022729"/>
    </source>
</evidence>
<evidence type="ECO:0000256" key="3">
    <source>
        <dbReference type="ARBA" id="ARBA00012513"/>
    </source>
</evidence>
<dbReference type="EMBL" id="HG739875">
    <property type="protein sequence ID" value="CDP19928.1"/>
    <property type="molecule type" value="Genomic_DNA"/>
</dbReference>
<evidence type="ECO:0000256" key="13">
    <source>
        <dbReference type="ARBA" id="ARBA00022777"/>
    </source>
</evidence>
<dbReference type="InterPro" id="IPR003591">
    <property type="entry name" value="Leu-rich_rpt_typical-subtyp"/>
</dbReference>
<evidence type="ECO:0000256" key="18">
    <source>
        <dbReference type="ARBA" id="ARBA00023180"/>
    </source>
</evidence>
<accession>A0A068VJS8</accession>
<reference evidence="25" key="1">
    <citation type="journal article" date="2014" name="Science">
        <title>The coffee genome provides insight into the convergent evolution of caffeine biosynthesis.</title>
        <authorList>
            <person name="Denoeud F."/>
            <person name="Carretero-Paulet L."/>
            <person name="Dereeper A."/>
            <person name="Droc G."/>
            <person name="Guyot R."/>
            <person name="Pietrella M."/>
            <person name="Zheng C."/>
            <person name="Alberti A."/>
            <person name="Anthony F."/>
            <person name="Aprea G."/>
            <person name="Aury J.M."/>
            <person name="Bento P."/>
            <person name="Bernard M."/>
            <person name="Bocs S."/>
            <person name="Campa C."/>
            <person name="Cenci A."/>
            <person name="Combes M.C."/>
            <person name="Crouzillat D."/>
            <person name="Da Silva C."/>
            <person name="Daddiego L."/>
            <person name="De Bellis F."/>
            <person name="Dussert S."/>
            <person name="Garsmeur O."/>
            <person name="Gayraud T."/>
            <person name="Guignon V."/>
            <person name="Jahn K."/>
            <person name="Jamilloux V."/>
            <person name="Joet T."/>
            <person name="Labadie K."/>
            <person name="Lan T."/>
            <person name="Leclercq J."/>
            <person name="Lepelley M."/>
            <person name="Leroy T."/>
            <person name="Li L.T."/>
            <person name="Librado P."/>
            <person name="Lopez L."/>
            <person name="Munoz A."/>
            <person name="Noel B."/>
            <person name="Pallavicini A."/>
            <person name="Perrotta G."/>
            <person name="Poncet V."/>
            <person name="Pot D."/>
            <person name="Priyono X."/>
            <person name="Rigoreau M."/>
            <person name="Rouard M."/>
            <person name="Rozas J."/>
            <person name="Tranchant-Dubreuil C."/>
            <person name="VanBuren R."/>
            <person name="Zhang Q."/>
            <person name="Andrade A.C."/>
            <person name="Argout X."/>
            <person name="Bertrand B."/>
            <person name="de Kochko A."/>
            <person name="Graziosi G."/>
            <person name="Henry R.J."/>
            <person name="Jayarama X."/>
            <person name="Ming R."/>
            <person name="Nagai C."/>
            <person name="Rounsley S."/>
            <person name="Sankoff D."/>
            <person name="Giuliano G."/>
            <person name="Albert V.A."/>
            <person name="Wincker P."/>
            <person name="Lashermes P."/>
        </authorList>
    </citation>
    <scope>NUCLEOTIDE SEQUENCE [LARGE SCALE GENOMIC DNA]</scope>
    <source>
        <strain evidence="25">cv. DH200-94</strain>
    </source>
</reference>
<dbReference type="PhylomeDB" id="A0A068VJS8"/>
<keyword evidence="6" id="KW-0597">Phosphoprotein</keyword>
<evidence type="ECO:0000256" key="9">
    <source>
        <dbReference type="ARBA" id="ARBA00022692"/>
    </source>
</evidence>
<keyword evidence="12 21" id="KW-0547">Nucleotide-binding</keyword>
<keyword evidence="5" id="KW-0723">Serine/threonine-protein kinase</keyword>
<evidence type="ECO:0000256" key="20">
    <source>
        <dbReference type="ARBA" id="ARBA00048679"/>
    </source>
</evidence>
<dbReference type="SMART" id="SM00369">
    <property type="entry name" value="LRR_TYP"/>
    <property type="match status" value="5"/>
</dbReference>
<dbReference type="Gene3D" id="3.30.200.20">
    <property type="entry name" value="Phosphorylase Kinase, domain 1"/>
    <property type="match status" value="1"/>
</dbReference>
<dbReference type="FunFam" id="3.30.200.20:FF:000432">
    <property type="entry name" value="LRR receptor-like serine/threonine-protein kinase EFR"/>
    <property type="match status" value="1"/>
</dbReference>
<evidence type="ECO:0000259" key="23">
    <source>
        <dbReference type="PROSITE" id="PS50011"/>
    </source>
</evidence>
<evidence type="ECO:0000256" key="22">
    <source>
        <dbReference type="SAM" id="Phobius"/>
    </source>
</evidence>
<dbReference type="InterPro" id="IPR001245">
    <property type="entry name" value="Ser-Thr/Tyr_kinase_cat_dom"/>
</dbReference>
<evidence type="ECO:0000256" key="1">
    <source>
        <dbReference type="ARBA" id="ARBA00004162"/>
    </source>
</evidence>
<dbReference type="InterPro" id="IPR000719">
    <property type="entry name" value="Prot_kinase_dom"/>
</dbReference>
<keyword evidence="7" id="KW-0433">Leucine-rich repeat</keyword>
<dbReference type="FunCoup" id="A0A068VJS8">
    <property type="interactions" value="748"/>
</dbReference>